<accession>A0A8H6WSQ7</accession>
<comment type="caution">
    <text evidence="3">The sequence shown here is derived from an EMBL/GenBank/DDBJ whole genome shotgun (WGS) entry which is preliminary data.</text>
</comment>
<feature type="region of interest" description="Disordered" evidence="1">
    <location>
        <begin position="204"/>
        <end position="251"/>
    </location>
</feature>
<feature type="transmembrane region" description="Helical" evidence="2">
    <location>
        <begin position="43"/>
        <end position="62"/>
    </location>
</feature>
<gene>
    <name evidence="3" type="ORF">MVEN_02566000</name>
</gene>
<keyword evidence="2" id="KW-0812">Transmembrane</keyword>
<feature type="transmembrane region" description="Helical" evidence="2">
    <location>
        <begin position="74"/>
        <end position="95"/>
    </location>
</feature>
<evidence type="ECO:0000313" key="4">
    <source>
        <dbReference type="Proteomes" id="UP000620124"/>
    </source>
</evidence>
<name>A0A8H6WSQ7_9AGAR</name>
<evidence type="ECO:0000313" key="3">
    <source>
        <dbReference type="EMBL" id="KAF7328261.1"/>
    </source>
</evidence>
<feature type="transmembrane region" description="Helical" evidence="2">
    <location>
        <begin position="101"/>
        <end position="124"/>
    </location>
</feature>
<dbReference type="EMBL" id="JACAZI010000037">
    <property type="protein sequence ID" value="KAF7328261.1"/>
    <property type="molecule type" value="Genomic_DNA"/>
</dbReference>
<keyword evidence="2" id="KW-1133">Transmembrane helix</keyword>
<keyword evidence="4" id="KW-1185">Reference proteome</keyword>
<keyword evidence="2" id="KW-0472">Membrane</keyword>
<dbReference type="Proteomes" id="UP000620124">
    <property type="component" value="Unassembled WGS sequence"/>
</dbReference>
<protein>
    <submittedName>
        <fullName evidence="3">Uncharacterized protein</fullName>
    </submittedName>
</protein>
<reference evidence="3" key="1">
    <citation type="submission" date="2020-05" db="EMBL/GenBank/DDBJ databases">
        <title>Mycena genomes resolve the evolution of fungal bioluminescence.</title>
        <authorList>
            <person name="Tsai I.J."/>
        </authorList>
    </citation>
    <scope>NUCLEOTIDE SEQUENCE</scope>
    <source>
        <strain evidence="3">CCC161011</strain>
    </source>
</reference>
<organism evidence="3 4">
    <name type="scientific">Mycena venus</name>
    <dbReference type="NCBI Taxonomy" id="2733690"/>
    <lineage>
        <taxon>Eukaryota</taxon>
        <taxon>Fungi</taxon>
        <taxon>Dikarya</taxon>
        <taxon>Basidiomycota</taxon>
        <taxon>Agaricomycotina</taxon>
        <taxon>Agaricomycetes</taxon>
        <taxon>Agaricomycetidae</taxon>
        <taxon>Agaricales</taxon>
        <taxon>Marasmiineae</taxon>
        <taxon>Mycenaceae</taxon>
        <taxon>Mycena</taxon>
    </lineage>
</organism>
<evidence type="ECO:0000256" key="1">
    <source>
        <dbReference type="SAM" id="MobiDB-lite"/>
    </source>
</evidence>
<feature type="transmembrane region" description="Helical" evidence="2">
    <location>
        <begin position="174"/>
        <end position="198"/>
    </location>
</feature>
<dbReference type="AlphaFoldDB" id="A0A8H6WSQ7"/>
<sequence>MAVFGTITTAIRISGAVISVRRVQEFVHGQSLEKSKDLRTLEIAGSVTAIINVAISDSFFLYRCYVIWGYQKKITILPAVLILSTLIVGIVSTASKAGLVVTYYVLAVATNIVLTTLTAGRILWAQYHAPPFPGDAKLRSRYDTALKLILESGAIYCIWIMVLLISYLRNRDVQIIGGSFVTEGMNIIPAFTLVYVGLKLNTSGDPTQEDRSRGPSSEPPIAPRMRTTQRRDLSQILDIKPSGGRTDNDYV</sequence>
<proteinExistence type="predicted"/>
<dbReference type="OrthoDB" id="3019750at2759"/>
<feature type="transmembrane region" description="Helical" evidence="2">
    <location>
        <begin position="145"/>
        <end position="168"/>
    </location>
</feature>
<evidence type="ECO:0000256" key="2">
    <source>
        <dbReference type="SAM" id="Phobius"/>
    </source>
</evidence>